<comment type="pathway">
    <text evidence="5 19">Cofactor biosynthesis; riboflavin biosynthesis; 2-hydroxy-3-oxobutyl phosphate from D-ribulose 5-phosphate: step 1/1.</text>
</comment>
<keyword evidence="14 19" id="KW-0464">Manganese</keyword>
<dbReference type="EMBL" id="JENJ01000080">
    <property type="protein sequence ID" value="KGM94254.1"/>
    <property type="molecule type" value="Genomic_DNA"/>
</dbReference>
<keyword evidence="9 19" id="KW-0547">Nucleotide-binding</keyword>
<dbReference type="FunFam" id="3.90.870.10:FF:000001">
    <property type="entry name" value="Riboflavin biosynthesis protein RibBA"/>
    <property type="match status" value="1"/>
</dbReference>
<evidence type="ECO:0000256" key="8">
    <source>
        <dbReference type="ARBA" id="ARBA00022723"/>
    </source>
</evidence>
<feature type="region of interest" description="GTP cyclohydrolase II" evidence="19">
    <location>
        <begin position="204"/>
        <end position="414"/>
    </location>
</feature>
<evidence type="ECO:0000313" key="21">
    <source>
        <dbReference type="EMBL" id="KGM94254.1"/>
    </source>
</evidence>
<dbReference type="InterPro" id="IPR000422">
    <property type="entry name" value="DHBP_synthase_RibB"/>
</dbReference>
<dbReference type="PIRSF" id="PIRSF001259">
    <property type="entry name" value="RibA"/>
    <property type="match status" value="1"/>
</dbReference>
<feature type="region of interest" description="DHBP synthase" evidence="19">
    <location>
        <begin position="1"/>
        <end position="203"/>
    </location>
</feature>
<dbReference type="RefSeq" id="WP_039256234.1">
    <property type="nucleotide sequence ID" value="NZ_JENJ01000080.1"/>
</dbReference>
<dbReference type="GO" id="GO:0008686">
    <property type="term" value="F:3,4-dihydroxy-2-butanone-4-phosphate synthase activity"/>
    <property type="evidence" value="ECO:0007669"/>
    <property type="project" value="UniProtKB-UniRule"/>
</dbReference>
<keyword evidence="7 19" id="KW-0686">Riboflavin biosynthesis</keyword>
<feature type="active site" description="Nucleophile; for GTP cyclohydrolase activity" evidence="19">
    <location>
        <position position="333"/>
    </location>
</feature>
<gene>
    <name evidence="19" type="primary">ribBA</name>
    <name evidence="21" type="ORF">Z968_12005</name>
</gene>
<dbReference type="HAMAP" id="MF_00179">
    <property type="entry name" value="RibA"/>
    <property type="match status" value="1"/>
</dbReference>
<dbReference type="InterPro" id="IPR036144">
    <property type="entry name" value="RibA-like_sf"/>
</dbReference>
<protein>
    <recommendedName>
        <fullName evidence="19">Riboflavin biosynthesis protein RibBA</fullName>
    </recommendedName>
    <domain>
        <recommendedName>
            <fullName evidence="19">3,4-dihydroxy-2-butanone 4-phosphate synthase</fullName>
            <shortName evidence="19">DHBP synthase</shortName>
            <ecNumber evidence="19">4.1.99.12</ecNumber>
        </recommendedName>
    </domain>
    <domain>
        <recommendedName>
            <fullName evidence="19">GTP cyclohydrolase-2</fullName>
            <ecNumber evidence="19">3.5.4.25</ecNumber>
        </recommendedName>
        <alternativeName>
            <fullName evidence="19">GTP cyclohydrolase II</fullName>
        </alternativeName>
    </domain>
</protein>
<feature type="binding site" evidence="19">
    <location>
        <begin position="254"/>
        <end position="258"/>
    </location>
    <ligand>
        <name>GTP</name>
        <dbReference type="ChEBI" id="CHEBI:37565"/>
    </ligand>
</feature>
<dbReference type="HAMAP" id="MF_00180">
    <property type="entry name" value="RibB"/>
    <property type="match status" value="1"/>
</dbReference>
<feature type="binding site" evidence="19">
    <location>
        <position position="259"/>
    </location>
    <ligand>
        <name>Zn(2+)</name>
        <dbReference type="ChEBI" id="CHEBI:29105"/>
        <note>catalytic</note>
    </ligand>
</feature>
<dbReference type="InterPro" id="IPR032677">
    <property type="entry name" value="GTP_cyclohydro_II"/>
</dbReference>
<comment type="similarity">
    <text evidence="19">In the C-terminal section; belongs to the GTP cyclohydrolase II family.</text>
</comment>
<keyword evidence="11 19" id="KW-0862">Zinc</keyword>
<keyword evidence="10 19" id="KW-0378">Hydrolase</keyword>
<feature type="binding site" evidence="19">
    <location>
        <position position="354"/>
    </location>
    <ligand>
        <name>GTP</name>
        <dbReference type="ChEBI" id="CHEBI:37565"/>
    </ligand>
</feature>
<dbReference type="Pfam" id="PF00925">
    <property type="entry name" value="GTP_cyclohydro2"/>
    <property type="match status" value="1"/>
</dbReference>
<comment type="function">
    <text evidence="3 19">Catalyzes the conversion of D-ribulose 5-phosphate to formate and 3,4-dihydroxy-2-butanone 4-phosphate.</text>
</comment>
<comment type="catalytic activity">
    <reaction evidence="18 19">
        <text>GTP + 4 H2O = 2,5-diamino-6-hydroxy-4-(5-phosphoribosylamino)-pyrimidine + formate + 2 phosphate + 3 H(+)</text>
        <dbReference type="Rhea" id="RHEA:23704"/>
        <dbReference type="ChEBI" id="CHEBI:15377"/>
        <dbReference type="ChEBI" id="CHEBI:15378"/>
        <dbReference type="ChEBI" id="CHEBI:15740"/>
        <dbReference type="ChEBI" id="CHEBI:37565"/>
        <dbReference type="ChEBI" id="CHEBI:43474"/>
        <dbReference type="ChEBI" id="CHEBI:58614"/>
        <dbReference type="EC" id="3.5.4.25"/>
    </reaction>
</comment>
<feature type="binding site" evidence="19">
    <location>
        <position position="31"/>
    </location>
    <ligand>
        <name>Mg(2+)</name>
        <dbReference type="ChEBI" id="CHEBI:18420"/>
        <label>1</label>
    </ligand>
</feature>
<dbReference type="SUPFAM" id="SSF55821">
    <property type="entry name" value="YrdC/RibB"/>
    <property type="match status" value="1"/>
</dbReference>
<evidence type="ECO:0000256" key="15">
    <source>
        <dbReference type="ARBA" id="ARBA00023239"/>
    </source>
</evidence>
<dbReference type="EC" id="3.5.4.25" evidence="19"/>
<dbReference type="InterPro" id="IPR017945">
    <property type="entry name" value="DHBP_synth_RibB-like_a/b_dom"/>
</dbReference>
<comment type="similarity">
    <text evidence="6 19">In the N-terminal section; belongs to the DHBP synthase family.</text>
</comment>
<feature type="binding site" evidence="19">
    <location>
        <position position="145"/>
    </location>
    <ligand>
        <name>Mg(2+)</name>
        <dbReference type="ChEBI" id="CHEBI:18420"/>
        <label>2</label>
    </ligand>
</feature>
<dbReference type="SUPFAM" id="SSF142695">
    <property type="entry name" value="RibA-like"/>
    <property type="match status" value="1"/>
</dbReference>
<dbReference type="GO" id="GO:0005829">
    <property type="term" value="C:cytosol"/>
    <property type="evidence" value="ECO:0007669"/>
    <property type="project" value="TreeGrafter"/>
</dbReference>
<evidence type="ECO:0000256" key="17">
    <source>
        <dbReference type="ARBA" id="ARBA00043932"/>
    </source>
</evidence>
<accession>A0A0A0HYJ9</accession>
<evidence type="ECO:0000259" key="20">
    <source>
        <dbReference type="Pfam" id="PF00925"/>
    </source>
</evidence>
<dbReference type="Proteomes" id="UP000030012">
    <property type="component" value="Unassembled WGS sequence"/>
</dbReference>
<evidence type="ECO:0000256" key="14">
    <source>
        <dbReference type="ARBA" id="ARBA00023211"/>
    </source>
</evidence>
<sequence>MEQFKFNTIEEAIEDIKNGRMVVVVDDEDRENEGDLLMAAEKVTPEAINFMAKYARGLICMPMTEEKLKELDLDQMVTNNTDTKETAFTVSIDSVETTTGISAFERALTITKAVEKGAKAKDFQRPGHIFPLRARKGGVLKRAGHTEAAVDLATLAGLTPAGTICEIMNEDGTMARVPDLMKYVKVHNLKIVTIADLIEYRRKTESFIERQGSASLPTKYGEFEIIGYEDKLTGKEHIALVKGDIKNGEPVLIRVHSECLTGDVLGSLRCDCGDQLAQALRQINKEGRGALLYMRQEGRGIGLINKIKAYKLQDNGMDTVDANLALGFPEDLRDYGIGAQILKDLGVEKVRLMTNNPKKVSGISGYGIEIVERVPIEIECNNKNEFYLRTKKERMGHILNFKNIKKYDKSIKEA</sequence>
<dbReference type="GO" id="GO:0030145">
    <property type="term" value="F:manganese ion binding"/>
    <property type="evidence" value="ECO:0007669"/>
    <property type="project" value="UniProtKB-UniRule"/>
</dbReference>
<evidence type="ECO:0000256" key="10">
    <source>
        <dbReference type="ARBA" id="ARBA00022801"/>
    </source>
</evidence>
<comment type="pathway">
    <text evidence="4 19">Cofactor biosynthesis; riboflavin biosynthesis; 5-amino-6-(D-ribitylamino)uracil from GTP: step 1/4.</text>
</comment>
<dbReference type="UniPathway" id="UPA00275">
    <property type="reaction ID" value="UER00399"/>
</dbReference>
<dbReference type="GO" id="GO:0000287">
    <property type="term" value="F:magnesium ion binding"/>
    <property type="evidence" value="ECO:0007669"/>
    <property type="project" value="UniProtKB-UniRule"/>
</dbReference>
<feature type="binding site" evidence="19">
    <location>
        <position position="275"/>
    </location>
    <ligand>
        <name>GTP</name>
        <dbReference type="ChEBI" id="CHEBI:37565"/>
    </ligand>
</feature>
<evidence type="ECO:0000256" key="16">
    <source>
        <dbReference type="ARBA" id="ARBA00023268"/>
    </source>
</evidence>
<proteinExistence type="inferred from homology"/>
<reference evidence="21 22" key="1">
    <citation type="submission" date="2014-01" db="EMBL/GenBank/DDBJ databases">
        <title>Plasmidome dynamics in the species complex Clostridium novyi sensu lato converts strains of independent lineages into distinctly different pathogens.</title>
        <authorList>
            <person name="Skarin H."/>
            <person name="Segerman B."/>
        </authorList>
    </citation>
    <scope>NUCLEOTIDE SEQUENCE [LARGE SCALE GENOMIC DNA]</scope>
    <source>
        <strain evidence="21 22">4552</strain>
    </source>
</reference>
<dbReference type="OrthoDB" id="9793111at2"/>
<feature type="binding site" evidence="19">
    <location>
        <position position="31"/>
    </location>
    <ligand>
        <name>Mg(2+)</name>
        <dbReference type="ChEBI" id="CHEBI:18420"/>
        <label>2</label>
    </ligand>
</feature>
<comment type="cofactor">
    <cofactor evidence="19">
        <name>Zn(2+)</name>
        <dbReference type="ChEBI" id="CHEBI:29105"/>
    </cofactor>
    <text evidence="19">Binds 1 zinc ion per subunit.</text>
</comment>
<evidence type="ECO:0000256" key="2">
    <source>
        <dbReference type="ARBA" id="ARBA00001936"/>
    </source>
</evidence>
<dbReference type="Gene3D" id="3.40.50.10990">
    <property type="entry name" value="GTP cyclohydrolase II"/>
    <property type="match status" value="1"/>
</dbReference>
<evidence type="ECO:0000256" key="1">
    <source>
        <dbReference type="ARBA" id="ARBA00000141"/>
    </source>
</evidence>
<comment type="catalytic activity">
    <reaction evidence="1 19">
        <text>D-ribulose 5-phosphate = (2S)-2-hydroxy-3-oxobutyl phosphate + formate + H(+)</text>
        <dbReference type="Rhea" id="RHEA:18457"/>
        <dbReference type="ChEBI" id="CHEBI:15378"/>
        <dbReference type="ChEBI" id="CHEBI:15740"/>
        <dbReference type="ChEBI" id="CHEBI:58121"/>
        <dbReference type="ChEBI" id="CHEBI:58830"/>
        <dbReference type="EC" id="4.1.99.12"/>
    </reaction>
</comment>
<feature type="site" description="Essential for DHBP synthase activity" evidence="19">
    <location>
        <position position="128"/>
    </location>
</feature>
<keyword evidence="15 19" id="KW-0456">Lyase</keyword>
<dbReference type="GO" id="GO:0003935">
    <property type="term" value="F:GTP cyclohydrolase II activity"/>
    <property type="evidence" value="ECO:0007669"/>
    <property type="project" value="UniProtKB-UniRule"/>
</dbReference>
<evidence type="ECO:0000256" key="11">
    <source>
        <dbReference type="ARBA" id="ARBA00022833"/>
    </source>
</evidence>
<dbReference type="CDD" id="cd00641">
    <property type="entry name" value="GTP_cyclohydro2"/>
    <property type="match status" value="1"/>
</dbReference>
<dbReference type="NCBIfam" id="NF006803">
    <property type="entry name" value="PRK09311.1"/>
    <property type="match status" value="1"/>
</dbReference>
<keyword evidence="8 19" id="KW-0479">Metal-binding</keyword>
<evidence type="ECO:0000256" key="4">
    <source>
        <dbReference type="ARBA" id="ARBA00004853"/>
    </source>
</evidence>
<dbReference type="NCBIfam" id="TIGR00506">
    <property type="entry name" value="ribB"/>
    <property type="match status" value="1"/>
</dbReference>
<dbReference type="NCBIfam" id="TIGR00505">
    <property type="entry name" value="ribA"/>
    <property type="match status" value="1"/>
</dbReference>
<evidence type="ECO:0000256" key="18">
    <source>
        <dbReference type="ARBA" id="ARBA00049295"/>
    </source>
</evidence>
<dbReference type="Pfam" id="PF00926">
    <property type="entry name" value="DHBP_synthase"/>
    <property type="match status" value="1"/>
</dbReference>
<dbReference type="GO" id="GO:0009231">
    <property type="term" value="P:riboflavin biosynthetic process"/>
    <property type="evidence" value="ECO:0007669"/>
    <property type="project" value="UniProtKB-UniRule"/>
</dbReference>
<evidence type="ECO:0000256" key="9">
    <source>
        <dbReference type="ARBA" id="ARBA00022741"/>
    </source>
</evidence>
<evidence type="ECO:0000256" key="19">
    <source>
        <dbReference type="HAMAP-Rule" id="MF_01283"/>
    </source>
</evidence>
<feature type="binding site" evidence="19">
    <location>
        <position position="272"/>
    </location>
    <ligand>
        <name>Zn(2+)</name>
        <dbReference type="ChEBI" id="CHEBI:29105"/>
        <note>catalytic</note>
    </ligand>
</feature>
<organism evidence="21 22">
    <name type="scientific">Clostridium novyi A str. 4552</name>
    <dbReference type="NCBI Taxonomy" id="1444289"/>
    <lineage>
        <taxon>Bacteria</taxon>
        <taxon>Bacillati</taxon>
        <taxon>Bacillota</taxon>
        <taxon>Clostridia</taxon>
        <taxon>Eubacteriales</taxon>
        <taxon>Clostridiaceae</taxon>
        <taxon>Clostridium</taxon>
    </lineage>
</organism>
<dbReference type="AlphaFoldDB" id="A0A0A0HYJ9"/>
<feature type="binding site" evidence="19">
    <location>
        <position position="166"/>
    </location>
    <ligand>
        <name>D-ribulose 5-phosphate</name>
        <dbReference type="ChEBI" id="CHEBI:58121"/>
    </ligand>
</feature>
<feature type="binding site" evidence="19">
    <location>
        <begin position="297"/>
        <end position="299"/>
    </location>
    <ligand>
        <name>GTP</name>
        <dbReference type="ChEBI" id="CHEBI:37565"/>
    </ligand>
</feature>
<feature type="active site" description="Proton acceptor; for GTP cyclohydrolase activity" evidence="19">
    <location>
        <position position="331"/>
    </location>
</feature>
<dbReference type="InterPro" id="IPR000926">
    <property type="entry name" value="RibA"/>
</dbReference>
<dbReference type="Gene3D" id="3.90.870.10">
    <property type="entry name" value="DHBP synthase"/>
    <property type="match status" value="1"/>
</dbReference>
<keyword evidence="16 19" id="KW-0511">Multifunctional enzyme</keyword>
<name>A0A0A0HYJ9_CLONO</name>
<feature type="binding site" evidence="19">
    <location>
        <position position="270"/>
    </location>
    <ligand>
        <name>Zn(2+)</name>
        <dbReference type="ChEBI" id="CHEBI:29105"/>
        <note>catalytic</note>
    </ligand>
</feature>
<keyword evidence="13 19" id="KW-0342">GTP-binding</keyword>
<feature type="binding site" evidence="19">
    <location>
        <position position="35"/>
    </location>
    <ligand>
        <name>D-ribulose 5-phosphate</name>
        <dbReference type="ChEBI" id="CHEBI:58121"/>
    </ligand>
</feature>
<evidence type="ECO:0000313" key="22">
    <source>
        <dbReference type="Proteomes" id="UP000030012"/>
    </source>
</evidence>
<evidence type="ECO:0000256" key="13">
    <source>
        <dbReference type="ARBA" id="ARBA00023134"/>
    </source>
</evidence>
<comment type="caution">
    <text evidence="21">The sequence shown here is derived from an EMBL/GenBank/DDBJ whole genome shotgun (WGS) entry which is preliminary data.</text>
</comment>
<dbReference type="EC" id="4.1.99.12" evidence="19"/>
<evidence type="ECO:0000256" key="5">
    <source>
        <dbReference type="ARBA" id="ARBA00004904"/>
    </source>
</evidence>
<comment type="cofactor">
    <cofactor evidence="2">
        <name>Mn(2+)</name>
        <dbReference type="ChEBI" id="CHEBI:29035"/>
    </cofactor>
</comment>
<dbReference type="NCBIfam" id="NF001591">
    <property type="entry name" value="PRK00393.1"/>
    <property type="match status" value="1"/>
</dbReference>
<feature type="domain" description="GTP cyclohydrolase II" evidence="20">
    <location>
        <begin position="212"/>
        <end position="375"/>
    </location>
</feature>
<feature type="binding site" evidence="19">
    <location>
        <position position="359"/>
    </location>
    <ligand>
        <name>GTP</name>
        <dbReference type="ChEBI" id="CHEBI:37565"/>
    </ligand>
</feature>
<feature type="binding site" evidence="19">
    <location>
        <begin position="142"/>
        <end position="146"/>
    </location>
    <ligand>
        <name>D-ribulose 5-phosphate</name>
        <dbReference type="ChEBI" id="CHEBI:58121"/>
    </ligand>
</feature>
<dbReference type="PANTHER" id="PTHR21327:SF18">
    <property type="entry name" value="3,4-DIHYDROXY-2-BUTANONE 4-PHOSPHATE SYNTHASE"/>
    <property type="match status" value="1"/>
</dbReference>
<dbReference type="HAMAP" id="MF_01283">
    <property type="entry name" value="RibBA"/>
    <property type="match status" value="1"/>
</dbReference>
<comment type="cofactor">
    <cofactor evidence="19">
        <name>Mg(2+)</name>
        <dbReference type="ChEBI" id="CHEBI:18420"/>
    </cofactor>
    <cofactor evidence="19">
        <name>Mn(2+)</name>
        <dbReference type="ChEBI" id="CHEBI:29035"/>
    </cofactor>
    <text evidence="19">Binds 2 divalent metal cations per subunit. Magnesium or manganese.</text>
</comment>
<evidence type="ECO:0000256" key="6">
    <source>
        <dbReference type="ARBA" id="ARBA00005520"/>
    </source>
</evidence>
<dbReference type="PANTHER" id="PTHR21327">
    <property type="entry name" value="GTP CYCLOHYDROLASE II-RELATED"/>
    <property type="match status" value="1"/>
</dbReference>
<comment type="function">
    <text evidence="17 19">Catalyzes the conversion of GTP to 2,5-diamino-6-ribosylamino-4(3H)-pyrimidinone 5'-phosphate (DARP), formate and pyrophosphate.</text>
</comment>
<dbReference type="InterPro" id="IPR016299">
    <property type="entry name" value="Riboflavin_synth_RibBA"/>
</dbReference>
<keyword evidence="12 19" id="KW-0460">Magnesium</keyword>
<feature type="binding site" evidence="19">
    <location>
        <begin position="30"/>
        <end position="31"/>
    </location>
    <ligand>
        <name>D-ribulose 5-phosphate</name>
        <dbReference type="ChEBI" id="CHEBI:58121"/>
    </ligand>
</feature>
<dbReference type="FunFam" id="3.40.50.10990:FF:000001">
    <property type="entry name" value="Riboflavin biosynthesis protein RibBA"/>
    <property type="match status" value="1"/>
</dbReference>
<dbReference type="GO" id="GO:0005525">
    <property type="term" value="F:GTP binding"/>
    <property type="evidence" value="ECO:0007669"/>
    <property type="project" value="UniProtKB-KW"/>
</dbReference>
<evidence type="ECO:0000256" key="7">
    <source>
        <dbReference type="ARBA" id="ARBA00022619"/>
    </source>
</evidence>
<evidence type="ECO:0000256" key="3">
    <source>
        <dbReference type="ARBA" id="ARBA00002284"/>
    </source>
</evidence>
<evidence type="ECO:0000256" key="12">
    <source>
        <dbReference type="ARBA" id="ARBA00022842"/>
    </source>
</evidence>
<dbReference type="GO" id="GO:0008270">
    <property type="term" value="F:zinc ion binding"/>
    <property type="evidence" value="ECO:0007669"/>
    <property type="project" value="UniProtKB-UniRule"/>
</dbReference>
<feature type="site" description="Essential for DHBP synthase activity" evidence="19">
    <location>
        <position position="166"/>
    </location>
</feature>
<feature type="binding site" evidence="19">
    <location>
        <position position="319"/>
    </location>
    <ligand>
        <name>GTP</name>
        <dbReference type="ChEBI" id="CHEBI:37565"/>
    </ligand>
</feature>